<reference evidence="2 3" key="1">
    <citation type="journal article" date="2011" name="J. Biotechnol.">
        <title>High-quality genome sequence of Pichia pastoris CBS7435.</title>
        <authorList>
            <person name="Kuberl A."/>
            <person name="Schneider J."/>
            <person name="Thallinger G.G."/>
            <person name="Anderl I."/>
            <person name="Wibberg D."/>
            <person name="Hajek T."/>
            <person name="Jaenicke S."/>
            <person name="Brinkrolf K."/>
            <person name="Goesmann A."/>
            <person name="Szczepanowski R."/>
            <person name="Puhler A."/>
            <person name="Schwab H."/>
            <person name="Glieder A."/>
            <person name="Pichler H."/>
        </authorList>
    </citation>
    <scope>NUCLEOTIDE SEQUENCE [LARGE SCALE GENOMIC DNA]</scope>
    <source>
        <strain evidence="3">ATCC 76273 / CBS 7435 / CECT 11047 / NRRL Y-11430 / Wegner 21-1</strain>
    </source>
</reference>
<gene>
    <name evidence="2" type="ordered locus">PP7435_Chr1-1133</name>
</gene>
<dbReference type="Proteomes" id="UP000006853">
    <property type="component" value="Chromosome 1"/>
</dbReference>
<accession>F2QPD5</accession>
<keyword evidence="1" id="KW-0472">Membrane</keyword>
<feature type="transmembrane region" description="Helical" evidence="1">
    <location>
        <begin position="86"/>
        <end position="107"/>
    </location>
</feature>
<keyword evidence="1" id="KW-1133">Transmembrane helix</keyword>
<evidence type="ECO:0000313" key="3">
    <source>
        <dbReference type="Proteomes" id="UP000006853"/>
    </source>
</evidence>
<keyword evidence="3" id="KW-1185">Reference proteome</keyword>
<dbReference type="EMBL" id="FR839628">
    <property type="protein sequence ID" value="CCA37263.1"/>
    <property type="molecule type" value="Genomic_DNA"/>
</dbReference>
<keyword evidence="1" id="KW-0812">Transmembrane</keyword>
<organism evidence="2 3">
    <name type="scientific">Komagataella phaffii (strain ATCC 76273 / CBS 7435 / CECT 11047 / NRRL Y-11430 / Wegner 21-1)</name>
    <name type="common">Yeast</name>
    <name type="synonym">Pichia pastoris</name>
    <dbReference type="NCBI Taxonomy" id="981350"/>
    <lineage>
        <taxon>Eukaryota</taxon>
        <taxon>Fungi</taxon>
        <taxon>Dikarya</taxon>
        <taxon>Ascomycota</taxon>
        <taxon>Saccharomycotina</taxon>
        <taxon>Pichiomycetes</taxon>
        <taxon>Pichiales</taxon>
        <taxon>Pichiaceae</taxon>
        <taxon>Komagataella</taxon>
    </lineage>
</organism>
<sequence length="238" mass="27353">MCLLGSMLTYSLVVYRRIFPSVSDESKNTEDLRSQEGISAELDSSQKQSSMTLPELLRSENGLLLCLGALYFFTNENVLKLLPFGVYSLLNLCYFFCTEVFCDYSFAAAFMPLVVYMETPLLVFAAHMDMLLFWVLLKESKIKSHLYAVALHLFIFVLRLETSEASRRALYGWIHYIDLFFSLDGIPVLCRLYWNNVLAIINHLVVLEEKTPIRILSVNIDPPFKENHFKEESSAAKD</sequence>
<reference key="2">
    <citation type="submission" date="2011-04" db="EMBL/GenBank/DDBJ databases">
        <title>High-quality genome sequence of Pichia pastoris CBS 7435.</title>
        <authorList>
            <person name="Kueberl A."/>
            <person name="Schneider J."/>
            <person name="Thallinger G.G."/>
            <person name="Anderl I."/>
            <person name="Wibberg D."/>
            <person name="Hajek T."/>
            <person name="Jaenicke S."/>
            <person name="Brinkrolf K."/>
            <person name="Goesmann A."/>
            <person name="Szczepanowski R."/>
            <person name="Puehler A."/>
            <person name="Schwab H."/>
            <person name="Glieder A."/>
            <person name="Pichler H."/>
        </authorList>
    </citation>
    <scope>NUCLEOTIDE SEQUENCE</scope>
    <source>
        <strain>CBS 7435</strain>
    </source>
</reference>
<dbReference type="AlphaFoldDB" id="F2QPD5"/>
<reference evidence="2 3" key="3">
    <citation type="journal article" date="2016" name="FEMS Yeast Res.">
        <title>Curation of the genome annotation of Pichia pastoris (Komagataella phaffii) CBS7435 from gene level to protein function.</title>
        <authorList>
            <person name="Valli M."/>
            <person name="Tatto N.E."/>
            <person name="Peymann A."/>
            <person name="Gruber C."/>
            <person name="Landes N."/>
            <person name="Ekker H."/>
            <person name="Thallinger G.G."/>
            <person name="Mattanovich D."/>
            <person name="Gasser B."/>
            <person name="Graf A.B."/>
        </authorList>
    </citation>
    <scope>GENOME REANNOTATION</scope>
    <source>
        <strain evidence="2 3">ATCC 76273 / CBS 7435 / CECT 11047 / NRRL Y-11430 / Wegner 21-1</strain>
    </source>
</reference>
<name>F2QPD5_KOMPC</name>
<dbReference type="HOGENOM" id="CLU_1166220_0_0_1"/>
<protein>
    <submittedName>
        <fullName evidence="2">Uncharacterized protein</fullName>
    </submittedName>
</protein>
<feature type="transmembrane region" description="Helical" evidence="1">
    <location>
        <begin position="113"/>
        <end position="137"/>
    </location>
</feature>
<evidence type="ECO:0000313" key="2">
    <source>
        <dbReference type="EMBL" id="CCA37263.1"/>
    </source>
</evidence>
<proteinExistence type="predicted"/>
<evidence type="ECO:0000256" key="1">
    <source>
        <dbReference type="SAM" id="Phobius"/>
    </source>
</evidence>